<organism evidence="2 3">
    <name type="scientific">Candidatus Merdicola faecigallinarum</name>
    <dbReference type="NCBI Taxonomy" id="2840862"/>
    <lineage>
        <taxon>Bacteria</taxon>
        <taxon>Bacillati</taxon>
        <taxon>Bacillota</taxon>
        <taxon>Clostridia</taxon>
        <taxon>Candidatus Merdicola</taxon>
    </lineage>
</organism>
<dbReference type="InterPro" id="IPR003593">
    <property type="entry name" value="AAA+_ATPase"/>
</dbReference>
<dbReference type="InterPro" id="IPR027417">
    <property type="entry name" value="P-loop_NTPase"/>
</dbReference>
<proteinExistence type="predicted"/>
<dbReference type="Gene3D" id="3.40.50.300">
    <property type="entry name" value="P-loop containing nucleotide triphosphate hydrolases"/>
    <property type="match status" value="1"/>
</dbReference>
<keyword evidence="2" id="KW-0418">Kinase</keyword>
<dbReference type="AlphaFoldDB" id="A0A9D1M1R4"/>
<reference evidence="2" key="2">
    <citation type="journal article" date="2021" name="PeerJ">
        <title>Extensive microbial diversity within the chicken gut microbiome revealed by metagenomics and culture.</title>
        <authorList>
            <person name="Gilroy R."/>
            <person name="Ravi A."/>
            <person name="Getino M."/>
            <person name="Pursley I."/>
            <person name="Horton D.L."/>
            <person name="Alikhan N.F."/>
            <person name="Baker D."/>
            <person name="Gharbi K."/>
            <person name="Hall N."/>
            <person name="Watson M."/>
            <person name="Adriaenssens E.M."/>
            <person name="Foster-Nyarko E."/>
            <person name="Jarju S."/>
            <person name="Secka A."/>
            <person name="Antonio M."/>
            <person name="Oren A."/>
            <person name="Chaudhuri R.R."/>
            <person name="La Ragione R."/>
            <person name="Hildebrand F."/>
            <person name="Pallen M.J."/>
        </authorList>
    </citation>
    <scope>NUCLEOTIDE SEQUENCE</scope>
    <source>
        <strain evidence="2">CHK195-15760</strain>
    </source>
</reference>
<keyword evidence="2" id="KW-0808">Transferase</keyword>
<evidence type="ECO:0000259" key="1">
    <source>
        <dbReference type="SMART" id="SM00382"/>
    </source>
</evidence>
<sequence>MKITYQDKELEITKPMKVNQILQEECTKEIIACKCNNQIRPLDFMITEDTKIELINIEDQDGMKIYIRGLMYIMAKAFYELYPRALVTVDYQLSSSMFCEIDNMKVTETMIEKVHKRMQEIIDQDLPIKKVILSKEEAREFYKKNKTLRGILQLDTESKEYVSLYYCEDYYNYFYGVMPISTGYIPIYDLVKYKKGLLVRYPSKENIKKLPEFKENKKLLAALQDYEDIHRMLDVNTLYKLNREVKNGNAKNIVLLDEALHEKKISQIADQVAKNRKIKMVLIAGPSSSGKTTFAQRLGLQLQLNGIKPVTISVDNYFVERVDTPKDENGNYDFEHIEAIDLKLFNDHISKLLNGETIDMPTFNFHTGKKEYNGNTMSLKKDEILVIEGIHCLNDRLTSQIPKENKFKVYISALTVLNIDYFNRISTTDSRLIRRIVRDYQFRGYSALHTLKMWKSVNAGERKNIFPFQEEADVMFNTSLIYEISVLKTYAMPLLEEIDASEKEYAEAKRLCDLLQYFEPIPKELIPSNSLLREFIGGGDFKY</sequence>
<dbReference type="InterPro" id="IPR018163">
    <property type="entry name" value="Thr/Ala-tRNA-synth_IIc_edit"/>
</dbReference>
<name>A0A9D1M1R4_9FIRM</name>
<feature type="domain" description="AAA+ ATPase" evidence="1">
    <location>
        <begin position="277"/>
        <end position="438"/>
    </location>
</feature>
<evidence type="ECO:0000313" key="2">
    <source>
        <dbReference type="EMBL" id="HIU52064.1"/>
    </source>
</evidence>
<dbReference type="GO" id="GO:0016301">
    <property type="term" value="F:kinase activity"/>
    <property type="evidence" value="ECO:0007669"/>
    <property type="project" value="UniProtKB-KW"/>
</dbReference>
<dbReference type="CDD" id="cd02028">
    <property type="entry name" value="UMPK_like"/>
    <property type="match status" value="1"/>
</dbReference>
<dbReference type="GO" id="GO:0005524">
    <property type="term" value="F:ATP binding"/>
    <property type="evidence" value="ECO:0007669"/>
    <property type="project" value="InterPro"/>
</dbReference>
<dbReference type="Gene3D" id="3.30.980.10">
    <property type="entry name" value="Threonyl-trna Synthetase, Chain A, domain 2"/>
    <property type="match status" value="1"/>
</dbReference>
<reference evidence="2" key="1">
    <citation type="submission" date="2020-10" db="EMBL/GenBank/DDBJ databases">
        <authorList>
            <person name="Gilroy R."/>
        </authorList>
    </citation>
    <scope>NUCLEOTIDE SEQUENCE</scope>
    <source>
        <strain evidence="2">CHK195-15760</strain>
    </source>
</reference>
<dbReference type="Proteomes" id="UP000824093">
    <property type="component" value="Unassembled WGS sequence"/>
</dbReference>
<comment type="caution">
    <text evidence="2">The sequence shown here is derived from an EMBL/GenBank/DDBJ whole genome shotgun (WGS) entry which is preliminary data.</text>
</comment>
<dbReference type="Pfam" id="PF00485">
    <property type="entry name" value="PRK"/>
    <property type="match status" value="1"/>
</dbReference>
<dbReference type="SMART" id="SM00382">
    <property type="entry name" value="AAA"/>
    <property type="match status" value="1"/>
</dbReference>
<accession>A0A9D1M1R4</accession>
<dbReference type="InterPro" id="IPR006083">
    <property type="entry name" value="PRK/URK"/>
</dbReference>
<dbReference type="EMBL" id="DVNH01000042">
    <property type="protein sequence ID" value="HIU52064.1"/>
    <property type="molecule type" value="Genomic_DNA"/>
</dbReference>
<dbReference type="SUPFAM" id="SSF55186">
    <property type="entry name" value="ThrRS/AlaRS common domain"/>
    <property type="match status" value="1"/>
</dbReference>
<gene>
    <name evidence="2" type="ORF">IAB70_05560</name>
</gene>
<dbReference type="PANTHER" id="PTHR10285">
    <property type="entry name" value="URIDINE KINASE"/>
    <property type="match status" value="1"/>
</dbReference>
<evidence type="ECO:0000313" key="3">
    <source>
        <dbReference type="Proteomes" id="UP000824093"/>
    </source>
</evidence>
<dbReference type="SUPFAM" id="SSF52540">
    <property type="entry name" value="P-loop containing nucleoside triphosphate hydrolases"/>
    <property type="match status" value="1"/>
</dbReference>
<protein>
    <submittedName>
        <fullName evidence="2">Nucleoside kinase</fullName>
    </submittedName>
</protein>